<dbReference type="EMBL" id="LT670818">
    <property type="protein sequence ID" value="SHH62463.1"/>
    <property type="molecule type" value="Genomic_DNA"/>
</dbReference>
<dbReference type="Proteomes" id="UP000190675">
    <property type="component" value="Chromosome I"/>
</dbReference>
<name>A0A1M5UIJ1_9BRAD</name>
<organism evidence="2 3">
    <name type="scientific">Bradyrhizobium erythrophlei</name>
    <dbReference type="NCBI Taxonomy" id="1437360"/>
    <lineage>
        <taxon>Bacteria</taxon>
        <taxon>Pseudomonadati</taxon>
        <taxon>Pseudomonadota</taxon>
        <taxon>Alphaproteobacteria</taxon>
        <taxon>Hyphomicrobiales</taxon>
        <taxon>Nitrobacteraceae</taxon>
        <taxon>Bradyrhizobium</taxon>
    </lineage>
</organism>
<accession>A0A1M5UIJ1</accession>
<dbReference type="InterPro" id="IPR054189">
    <property type="entry name" value="DUF6894"/>
</dbReference>
<reference evidence="2 3" key="1">
    <citation type="submission" date="2016-11" db="EMBL/GenBank/DDBJ databases">
        <authorList>
            <person name="Jaros S."/>
            <person name="Januszkiewicz K."/>
            <person name="Wedrychowicz H."/>
        </authorList>
    </citation>
    <scope>NUCLEOTIDE SEQUENCE [LARGE SCALE GENOMIC DNA]</scope>
    <source>
        <strain evidence="2 3">GAS242</strain>
    </source>
</reference>
<feature type="domain" description="DUF6894" evidence="1">
    <location>
        <begin position="3"/>
        <end position="72"/>
    </location>
</feature>
<dbReference type="Pfam" id="PF21834">
    <property type="entry name" value="DUF6894"/>
    <property type="match status" value="1"/>
</dbReference>
<dbReference type="OrthoDB" id="7863142at2"/>
<evidence type="ECO:0000259" key="1">
    <source>
        <dbReference type="Pfam" id="PF21834"/>
    </source>
</evidence>
<proteinExistence type="predicted"/>
<evidence type="ECO:0000313" key="2">
    <source>
        <dbReference type="EMBL" id="SHH62463.1"/>
    </source>
</evidence>
<dbReference type="RefSeq" id="WP_154073732.1">
    <property type="nucleotide sequence ID" value="NZ_LT670818.1"/>
</dbReference>
<gene>
    <name evidence="2" type="ORF">SAMN05444169_8424</name>
</gene>
<protein>
    <recommendedName>
        <fullName evidence="1">DUF6894 domain-containing protein</fullName>
    </recommendedName>
</protein>
<evidence type="ECO:0000313" key="3">
    <source>
        <dbReference type="Proteomes" id="UP000190675"/>
    </source>
</evidence>
<sequence length="81" mass="9005">MGRYYFHIRLREQLITDLEGSDFCDLAAARLEALAAARHILADAIRSGNENIPDAFVLADSEGRELESVPLASVLPDRLKH</sequence>
<dbReference type="AlphaFoldDB" id="A0A1M5UIJ1"/>